<dbReference type="SUPFAM" id="SSF48452">
    <property type="entry name" value="TPR-like"/>
    <property type="match status" value="3"/>
</dbReference>
<dbReference type="SMART" id="SM01043">
    <property type="entry name" value="BTAD"/>
    <property type="match status" value="1"/>
</dbReference>
<dbReference type="InterPro" id="IPR005158">
    <property type="entry name" value="BTAD"/>
</dbReference>
<dbReference type="PANTHER" id="PTHR35807">
    <property type="entry name" value="TRANSCRIPTIONAL REGULATOR REDD-RELATED"/>
    <property type="match status" value="1"/>
</dbReference>
<dbReference type="SUPFAM" id="SSF46894">
    <property type="entry name" value="C-terminal effector domain of the bipartite response regulators"/>
    <property type="match status" value="1"/>
</dbReference>
<dbReference type="EMBL" id="BAAARV010000007">
    <property type="protein sequence ID" value="GAA2332520.1"/>
    <property type="molecule type" value="Genomic_DNA"/>
</dbReference>
<dbReference type="Gene3D" id="1.25.40.10">
    <property type="entry name" value="Tetratricopeptide repeat domain"/>
    <property type="match status" value="2"/>
</dbReference>
<dbReference type="InterPro" id="IPR036388">
    <property type="entry name" value="WH-like_DNA-bd_sf"/>
</dbReference>
<dbReference type="RefSeq" id="WP_344611169.1">
    <property type="nucleotide sequence ID" value="NZ_BAAARV010000007.1"/>
</dbReference>
<proteinExistence type="predicted"/>
<dbReference type="Pfam" id="PF03704">
    <property type="entry name" value="BTAD"/>
    <property type="match status" value="1"/>
</dbReference>
<dbReference type="Gene3D" id="1.10.10.10">
    <property type="entry name" value="Winged helix-like DNA-binding domain superfamily/Winged helix DNA-binding domain"/>
    <property type="match status" value="1"/>
</dbReference>
<reference evidence="4" key="1">
    <citation type="journal article" date="2019" name="Int. J. Syst. Evol. Microbiol.">
        <title>The Global Catalogue of Microorganisms (GCM) 10K type strain sequencing project: providing services to taxonomists for standard genome sequencing and annotation.</title>
        <authorList>
            <consortium name="The Broad Institute Genomics Platform"/>
            <consortium name="The Broad Institute Genome Sequencing Center for Infectious Disease"/>
            <person name="Wu L."/>
            <person name="Ma J."/>
        </authorList>
    </citation>
    <scope>NUCLEOTIDE SEQUENCE [LARGE SCALE GENOMIC DNA]</scope>
    <source>
        <strain evidence="4">JCM 3272</strain>
    </source>
</reference>
<comment type="caution">
    <text evidence="3">The sequence shown here is derived from an EMBL/GenBank/DDBJ whole genome shotgun (WGS) entry which is preliminary data.</text>
</comment>
<dbReference type="InterPro" id="IPR051677">
    <property type="entry name" value="AfsR-DnrI-RedD_regulator"/>
</dbReference>
<feature type="compositionally biased region" description="Low complexity" evidence="1">
    <location>
        <begin position="656"/>
        <end position="666"/>
    </location>
</feature>
<dbReference type="InterPro" id="IPR016032">
    <property type="entry name" value="Sig_transdc_resp-reg_C-effctor"/>
</dbReference>
<gene>
    <name evidence="3" type="ORF">GCM10010170_011510</name>
</gene>
<evidence type="ECO:0000259" key="2">
    <source>
        <dbReference type="SMART" id="SM01043"/>
    </source>
</evidence>
<dbReference type="Proteomes" id="UP001501444">
    <property type="component" value="Unassembled WGS sequence"/>
</dbReference>
<feature type="domain" description="Bacterial transcriptional activator" evidence="2">
    <location>
        <begin position="103"/>
        <end position="240"/>
    </location>
</feature>
<accession>A0ABP5SMX3</accession>
<evidence type="ECO:0000256" key="1">
    <source>
        <dbReference type="SAM" id="MobiDB-lite"/>
    </source>
</evidence>
<evidence type="ECO:0000313" key="3">
    <source>
        <dbReference type="EMBL" id="GAA2332520.1"/>
    </source>
</evidence>
<feature type="region of interest" description="Disordered" evidence="1">
    <location>
        <begin position="656"/>
        <end position="675"/>
    </location>
</feature>
<organism evidence="3 4">
    <name type="scientific">Dactylosporangium salmoneum</name>
    <dbReference type="NCBI Taxonomy" id="53361"/>
    <lineage>
        <taxon>Bacteria</taxon>
        <taxon>Bacillati</taxon>
        <taxon>Actinomycetota</taxon>
        <taxon>Actinomycetes</taxon>
        <taxon>Micromonosporales</taxon>
        <taxon>Micromonosporaceae</taxon>
        <taxon>Dactylosporangium</taxon>
    </lineage>
</organism>
<dbReference type="InterPro" id="IPR011990">
    <property type="entry name" value="TPR-like_helical_dom_sf"/>
</dbReference>
<sequence>MVRLELFGGFRVTIGALVVPDEAWHRRKMSALIKLLCLAPKHRLRRDQITAALWPDLTPAAAAANLRKTVHYIRHMLPEQHYETNPIVAEGDLLGLPVEHIWVDVVAFRTQVVQARERRDLEAYAEVVELYRDGLLPEDDDEWTASYRFDLRRDYVAILEEYAGILEAAGLLEETARVAHTLIELDPLIESAHVCLMRVLALAGRRAEALRQYEVLRRVLQVELGIEPGPEAQRMHEEVRVRQVTEPALTSALWERVGTLRMVSGDPRGAVKAYTSALERTTGQADAARLHRLLASAHLDRHQVALAEPHLARAEAMTTDPAEAARLACLRGEVDCLNSDLDRALHNALRARALAAVHGTAEDRARAEEAIAMVSHVRGDWRRGLDAELRRAGGQLDTDTFVGPFDIHQCIGQFHLYSDELSRDVEQYARTTLAHASDAGVVRVQAFAWCLLGESLLLHEQFDEAAGCLGQSAELHASLGSTSGALPWQRLAEVAVCQQRYDEVGPALRRASAIATVSPMARHVWQRIHATAAFARLERGEPEQAARSIRAAAAAAARYGGCPTCGALLHPIAAETYAALGDCEPARAHAVAAARIAERFGGSAWQAMASSSAASAALVEGDPRAAGAAFTAAAAGYERVGHAYWARRSRRQAAGAAGLAGLADQDGNVHGTPRP</sequence>
<evidence type="ECO:0000313" key="4">
    <source>
        <dbReference type="Proteomes" id="UP001501444"/>
    </source>
</evidence>
<keyword evidence="4" id="KW-1185">Reference proteome</keyword>
<protein>
    <recommendedName>
        <fullName evidence="2">Bacterial transcriptional activator domain-containing protein</fullName>
    </recommendedName>
</protein>
<name>A0ABP5SMX3_9ACTN</name>